<sequence length="461" mass="51226">MQSTGMNENLQVSGEYSLRQLVFRTFASAISQTSNLHTSSLEFVYDVQSDIPDKLLGHSSHVRDILKCLINNALKNLTLGGSVRHDDGRVTVSCKLLEMTNESVLLQYCVSDTGDAIRQDKLSLLFEYFQAEDPPDAHDPAVNSFLHRAATRARAIGGNIWAYSESNKGNRVFFTNHPQVIRSFNPTCLDSSSQFPNKTILFIDSLHDQTGVANQIRSFGLNTVVVHDVKSLTDPAGHPRPDVVVTDSVTAVERARAFDHLRWVPIIFLASQIPCQDLKWCIRNNILSHQYLTTPSSDESLFTALVAGLSTHIEPSGPSYNILLAEDNPIHRGVITKILETYGHKLQFAEDGLAAVKIHKKGCEERSQRFDIILMDIVMPVMDGFEATKQIREHEKRMGLPLVPVIGLMVVSACGISKAVEVGMSTYLPKALIKKDLMHTIDQLLSKENGGILSKRCVPFY</sequence>
<dbReference type="Gene3D" id="3.30.565.10">
    <property type="entry name" value="Histidine kinase-like ATPase, C-terminal domain"/>
    <property type="match status" value="1"/>
</dbReference>
<dbReference type="CDD" id="cd17546">
    <property type="entry name" value="REC_hyHK_CKI1_RcsC-like"/>
    <property type="match status" value="1"/>
</dbReference>
<dbReference type="PROSITE" id="PS50110">
    <property type="entry name" value="RESPONSE_REGULATORY"/>
    <property type="match status" value="1"/>
</dbReference>
<proteinExistence type="predicted"/>
<dbReference type="SUPFAM" id="SSF52172">
    <property type="entry name" value="CheY-like"/>
    <property type="match status" value="2"/>
</dbReference>
<name>A0A4S8LZB0_DENBC</name>
<dbReference type="Pfam" id="PF00072">
    <property type="entry name" value="Response_reg"/>
    <property type="match status" value="1"/>
</dbReference>
<dbReference type="Pfam" id="PF02518">
    <property type="entry name" value="HATPase_c"/>
    <property type="match status" value="1"/>
</dbReference>
<evidence type="ECO:0000256" key="3">
    <source>
        <dbReference type="PROSITE-ProRule" id="PRU00169"/>
    </source>
</evidence>
<dbReference type="OrthoDB" id="10266508at2759"/>
<organism evidence="5 6">
    <name type="scientific">Dendrothele bispora (strain CBS 962.96)</name>
    <dbReference type="NCBI Taxonomy" id="1314807"/>
    <lineage>
        <taxon>Eukaryota</taxon>
        <taxon>Fungi</taxon>
        <taxon>Dikarya</taxon>
        <taxon>Basidiomycota</taxon>
        <taxon>Agaricomycotina</taxon>
        <taxon>Agaricomycetes</taxon>
        <taxon>Agaricomycetidae</taxon>
        <taxon>Agaricales</taxon>
        <taxon>Agaricales incertae sedis</taxon>
        <taxon>Dendrothele</taxon>
    </lineage>
</organism>
<dbReference type="GO" id="GO:0004673">
    <property type="term" value="F:protein histidine kinase activity"/>
    <property type="evidence" value="ECO:0007669"/>
    <property type="project" value="TreeGrafter"/>
</dbReference>
<dbReference type="SUPFAM" id="SSF55874">
    <property type="entry name" value="ATPase domain of HSP90 chaperone/DNA topoisomerase II/histidine kinase"/>
    <property type="match status" value="1"/>
</dbReference>
<dbReference type="InterPro" id="IPR003594">
    <property type="entry name" value="HATPase_dom"/>
</dbReference>
<dbReference type="GO" id="GO:0071474">
    <property type="term" value="P:cellular hyperosmotic response"/>
    <property type="evidence" value="ECO:0007669"/>
    <property type="project" value="TreeGrafter"/>
</dbReference>
<dbReference type="AlphaFoldDB" id="A0A4S8LZB0"/>
<dbReference type="PANTHER" id="PTHR45339:SF1">
    <property type="entry name" value="HYBRID SIGNAL TRANSDUCTION HISTIDINE KINASE J"/>
    <property type="match status" value="1"/>
</dbReference>
<protein>
    <recommendedName>
        <fullName evidence="4">Response regulatory domain-containing protein</fullName>
    </recommendedName>
</protein>
<dbReference type="SMART" id="SM00448">
    <property type="entry name" value="REC"/>
    <property type="match status" value="1"/>
</dbReference>
<reference evidence="5 6" key="1">
    <citation type="journal article" date="2019" name="Nat. Ecol. Evol.">
        <title>Megaphylogeny resolves global patterns of mushroom evolution.</title>
        <authorList>
            <person name="Varga T."/>
            <person name="Krizsan K."/>
            <person name="Foldi C."/>
            <person name="Dima B."/>
            <person name="Sanchez-Garcia M."/>
            <person name="Sanchez-Ramirez S."/>
            <person name="Szollosi G.J."/>
            <person name="Szarkandi J.G."/>
            <person name="Papp V."/>
            <person name="Albert L."/>
            <person name="Andreopoulos W."/>
            <person name="Angelini C."/>
            <person name="Antonin V."/>
            <person name="Barry K.W."/>
            <person name="Bougher N.L."/>
            <person name="Buchanan P."/>
            <person name="Buyck B."/>
            <person name="Bense V."/>
            <person name="Catcheside P."/>
            <person name="Chovatia M."/>
            <person name="Cooper J."/>
            <person name="Damon W."/>
            <person name="Desjardin D."/>
            <person name="Finy P."/>
            <person name="Geml J."/>
            <person name="Haridas S."/>
            <person name="Hughes K."/>
            <person name="Justo A."/>
            <person name="Karasinski D."/>
            <person name="Kautmanova I."/>
            <person name="Kiss B."/>
            <person name="Kocsube S."/>
            <person name="Kotiranta H."/>
            <person name="LaButti K.M."/>
            <person name="Lechner B.E."/>
            <person name="Liimatainen K."/>
            <person name="Lipzen A."/>
            <person name="Lukacs Z."/>
            <person name="Mihaltcheva S."/>
            <person name="Morgado L.N."/>
            <person name="Niskanen T."/>
            <person name="Noordeloos M.E."/>
            <person name="Ohm R.A."/>
            <person name="Ortiz-Santana B."/>
            <person name="Ovrebo C."/>
            <person name="Racz N."/>
            <person name="Riley R."/>
            <person name="Savchenko A."/>
            <person name="Shiryaev A."/>
            <person name="Soop K."/>
            <person name="Spirin V."/>
            <person name="Szebenyi C."/>
            <person name="Tomsovsky M."/>
            <person name="Tulloss R.E."/>
            <person name="Uehling J."/>
            <person name="Grigoriev I.V."/>
            <person name="Vagvolgyi C."/>
            <person name="Papp T."/>
            <person name="Martin F.M."/>
            <person name="Miettinen O."/>
            <person name="Hibbett D.S."/>
            <person name="Nagy L.G."/>
        </authorList>
    </citation>
    <scope>NUCLEOTIDE SEQUENCE [LARGE SCALE GENOMIC DNA]</scope>
    <source>
        <strain evidence="5 6">CBS 962.96</strain>
    </source>
</reference>
<dbReference type="Proteomes" id="UP000297245">
    <property type="component" value="Unassembled WGS sequence"/>
</dbReference>
<evidence type="ECO:0000259" key="4">
    <source>
        <dbReference type="PROSITE" id="PS50110"/>
    </source>
</evidence>
<dbReference type="EMBL" id="ML179213">
    <property type="protein sequence ID" value="THU94930.1"/>
    <property type="molecule type" value="Genomic_DNA"/>
</dbReference>
<evidence type="ECO:0000313" key="6">
    <source>
        <dbReference type="Proteomes" id="UP000297245"/>
    </source>
</evidence>
<feature type="domain" description="Response regulatory" evidence="4">
    <location>
        <begin position="321"/>
        <end position="445"/>
    </location>
</feature>
<dbReference type="Gene3D" id="3.40.50.2300">
    <property type="match status" value="1"/>
</dbReference>
<evidence type="ECO:0000256" key="1">
    <source>
        <dbReference type="ARBA" id="ARBA00022553"/>
    </source>
</evidence>
<dbReference type="InterPro" id="IPR011006">
    <property type="entry name" value="CheY-like_superfamily"/>
</dbReference>
<accession>A0A4S8LZB0</accession>
<keyword evidence="6" id="KW-1185">Reference proteome</keyword>
<gene>
    <name evidence="5" type="ORF">K435DRAFT_966669</name>
</gene>
<keyword evidence="1 3" id="KW-0597">Phosphoprotein</keyword>
<evidence type="ECO:0000256" key="2">
    <source>
        <dbReference type="ARBA" id="ARBA00023012"/>
    </source>
</evidence>
<dbReference type="PANTHER" id="PTHR45339">
    <property type="entry name" value="HYBRID SIGNAL TRANSDUCTION HISTIDINE KINASE J"/>
    <property type="match status" value="1"/>
</dbReference>
<dbReference type="GO" id="GO:0000160">
    <property type="term" value="P:phosphorelay signal transduction system"/>
    <property type="evidence" value="ECO:0007669"/>
    <property type="project" value="UniProtKB-KW"/>
</dbReference>
<feature type="modified residue" description="4-aspartylphosphate" evidence="3">
    <location>
        <position position="376"/>
    </location>
</feature>
<keyword evidence="2" id="KW-0902">Two-component regulatory system</keyword>
<evidence type="ECO:0000313" key="5">
    <source>
        <dbReference type="EMBL" id="THU94930.1"/>
    </source>
</evidence>
<dbReference type="InterPro" id="IPR036890">
    <property type="entry name" value="HATPase_C_sf"/>
</dbReference>
<dbReference type="InterPro" id="IPR001789">
    <property type="entry name" value="Sig_transdc_resp-reg_receiver"/>
</dbReference>